<sequence length="456" mass="51167">MEQAKILVVDDEQAATRNLQHILSKEGYEVISTQSGQNALKLIEQHALDLVLTDLRMPNVDGMEILRRVKEVSPDSEVIMITGYATVSSAVSAMKMGAYHYVIKPYKLDEVRKVVREALEKRRLRRENMELKERLAKAQGVSILTEDPAMQKLLQTAREVALSDCSVLISGDSGTGKELLARYIHEHSPRAAGPLKAVNCGVFTEDLLANELFGHEKGAFTSADRHKIGLIESAGGGTLFLDEVTEMTLAMQVKLLRVLQEKEVLPLGATESLKVNVRFLAATNRDLAQMVKEGGFRQDLYFRINVMHLHLPPLAERRRDIRLLAQFFLDRFSALMNKPVRELTSEALERLLDYDFPGNVRELENIIERAVVLASGERIETAHLPTDVDVKTFRAPTTEPSGTMPSLDDQERSYIEWVLAQTGNNKSKAAEVLGINRVSLWRKLKKYHLEGSDDLA</sequence>
<dbReference type="SMART" id="SM00382">
    <property type="entry name" value="AAA"/>
    <property type="match status" value="1"/>
</dbReference>
<dbReference type="InterPro" id="IPR027417">
    <property type="entry name" value="P-loop_NTPase"/>
</dbReference>
<comment type="caution">
    <text evidence="11">The sequence shown here is derived from an EMBL/GenBank/DDBJ whole genome shotgun (WGS) entry which is preliminary data.</text>
</comment>
<dbReference type="PROSITE" id="PS50045">
    <property type="entry name" value="SIGMA54_INTERACT_4"/>
    <property type="match status" value="1"/>
</dbReference>
<reference evidence="11" key="1">
    <citation type="submission" date="2017-07" db="EMBL/GenBank/DDBJ databases">
        <title>The cable genome - Insights into the physiology and evolution of filamentous bacteria capable of sulfide oxidation via long distance electron transfer.</title>
        <authorList>
            <person name="Thorup C."/>
            <person name="Bjerg J.T."/>
            <person name="Schreiber L."/>
            <person name="Nielsen L.P."/>
            <person name="Kjeldsen K.U."/>
            <person name="Boesen T."/>
            <person name="Boggild A."/>
            <person name="Meysman F."/>
            <person name="Geelhoed J."/>
            <person name="Schramm A."/>
        </authorList>
    </citation>
    <scope>NUCLEOTIDE SEQUENCE [LARGE SCALE GENOMIC DNA]</scope>
    <source>
        <strain evidence="11">GS</strain>
    </source>
</reference>
<dbReference type="InterPro" id="IPR025944">
    <property type="entry name" value="Sigma_54_int_dom_CS"/>
</dbReference>
<dbReference type="InterPro" id="IPR009057">
    <property type="entry name" value="Homeodomain-like_sf"/>
</dbReference>
<dbReference type="EMBL" id="NQJD01000002">
    <property type="protein sequence ID" value="TAA75925.1"/>
    <property type="molecule type" value="Genomic_DNA"/>
</dbReference>
<dbReference type="PANTHER" id="PTHR32071:SF119">
    <property type="entry name" value="SIGMA L-DEPENDENT TRANSCRIPTIONAL REGULATOR YPLP-RELATED"/>
    <property type="match status" value="1"/>
</dbReference>
<feature type="coiled-coil region" evidence="8">
    <location>
        <begin position="114"/>
        <end position="141"/>
    </location>
</feature>
<dbReference type="SUPFAM" id="SSF52540">
    <property type="entry name" value="P-loop containing nucleoside triphosphate hydrolases"/>
    <property type="match status" value="1"/>
</dbReference>
<proteinExistence type="predicted"/>
<dbReference type="PANTHER" id="PTHR32071">
    <property type="entry name" value="TRANSCRIPTIONAL REGULATORY PROTEIN"/>
    <property type="match status" value="1"/>
</dbReference>
<dbReference type="GO" id="GO:0043565">
    <property type="term" value="F:sequence-specific DNA binding"/>
    <property type="evidence" value="ECO:0007669"/>
    <property type="project" value="InterPro"/>
</dbReference>
<dbReference type="Gene3D" id="1.10.10.60">
    <property type="entry name" value="Homeodomain-like"/>
    <property type="match status" value="1"/>
</dbReference>
<keyword evidence="2" id="KW-0547">Nucleotide-binding</keyword>
<dbReference type="Gene3D" id="3.40.50.300">
    <property type="entry name" value="P-loop containing nucleotide triphosphate hydrolases"/>
    <property type="match status" value="1"/>
</dbReference>
<evidence type="ECO:0000256" key="6">
    <source>
        <dbReference type="ARBA" id="ARBA00023163"/>
    </source>
</evidence>
<feature type="modified residue" description="4-aspartylphosphate" evidence="7">
    <location>
        <position position="54"/>
    </location>
</feature>
<evidence type="ECO:0000256" key="4">
    <source>
        <dbReference type="ARBA" id="ARBA00023012"/>
    </source>
</evidence>
<dbReference type="Pfam" id="PF00072">
    <property type="entry name" value="Response_reg"/>
    <property type="match status" value="1"/>
</dbReference>
<evidence type="ECO:0000259" key="9">
    <source>
        <dbReference type="PROSITE" id="PS50045"/>
    </source>
</evidence>
<dbReference type="PROSITE" id="PS00688">
    <property type="entry name" value="SIGMA54_INTERACT_3"/>
    <property type="match status" value="1"/>
</dbReference>
<evidence type="ECO:0000259" key="10">
    <source>
        <dbReference type="PROSITE" id="PS50110"/>
    </source>
</evidence>
<dbReference type="Proteomes" id="UP000316238">
    <property type="component" value="Unassembled WGS sequence"/>
</dbReference>
<keyword evidence="11" id="KW-0238">DNA-binding</keyword>
<gene>
    <name evidence="11" type="ORF">CDV28_10247</name>
</gene>
<evidence type="ECO:0000256" key="3">
    <source>
        <dbReference type="ARBA" id="ARBA00022840"/>
    </source>
</evidence>
<dbReference type="GO" id="GO:0006355">
    <property type="term" value="P:regulation of DNA-templated transcription"/>
    <property type="evidence" value="ECO:0007669"/>
    <property type="project" value="InterPro"/>
</dbReference>
<keyword evidence="3" id="KW-0067">ATP-binding</keyword>
<dbReference type="InterPro" id="IPR002078">
    <property type="entry name" value="Sigma_54_int"/>
</dbReference>
<keyword evidence="4" id="KW-0902">Two-component regulatory system</keyword>
<dbReference type="SUPFAM" id="SSF46689">
    <property type="entry name" value="Homeodomain-like"/>
    <property type="match status" value="1"/>
</dbReference>
<protein>
    <submittedName>
        <fullName evidence="11">DNA-binding transcriptional response regulator, NtrC family</fullName>
    </submittedName>
</protein>
<evidence type="ECO:0000313" key="11">
    <source>
        <dbReference type="EMBL" id="TAA75925.1"/>
    </source>
</evidence>
<dbReference type="FunFam" id="3.40.50.2300:FF:000018">
    <property type="entry name" value="DNA-binding transcriptional regulator NtrC"/>
    <property type="match status" value="1"/>
</dbReference>
<dbReference type="InterPro" id="IPR011006">
    <property type="entry name" value="CheY-like_superfamily"/>
</dbReference>
<feature type="domain" description="Response regulatory" evidence="10">
    <location>
        <begin position="5"/>
        <end position="119"/>
    </location>
</feature>
<dbReference type="SMART" id="SM00448">
    <property type="entry name" value="REC"/>
    <property type="match status" value="1"/>
</dbReference>
<evidence type="ECO:0000256" key="5">
    <source>
        <dbReference type="ARBA" id="ARBA00023015"/>
    </source>
</evidence>
<evidence type="ECO:0000256" key="8">
    <source>
        <dbReference type="SAM" id="Coils"/>
    </source>
</evidence>
<keyword evidence="5" id="KW-0805">Transcription regulation</keyword>
<keyword evidence="6" id="KW-0804">Transcription</keyword>
<dbReference type="Pfam" id="PF00158">
    <property type="entry name" value="Sigma54_activat"/>
    <property type="match status" value="1"/>
</dbReference>
<name>A0A521G4H7_9BACT</name>
<keyword evidence="8" id="KW-0175">Coiled coil</keyword>
<dbReference type="InterPro" id="IPR058031">
    <property type="entry name" value="AAA_lid_NorR"/>
</dbReference>
<dbReference type="InterPro" id="IPR002197">
    <property type="entry name" value="HTH_Fis"/>
</dbReference>
<dbReference type="FunFam" id="3.40.50.300:FF:000006">
    <property type="entry name" value="DNA-binding transcriptional regulator NtrC"/>
    <property type="match status" value="1"/>
</dbReference>
<dbReference type="AlphaFoldDB" id="A0A521G4H7"/>
<dbReference type="GO" id="GO:0005524">
    <property type="term" value="F:ATP binding"/>
    <property type="evidence" value="ECO:0007669"/>
    <property type="project" value="UniProtKB-KW"/>
</dbReference>
<dbReference type="Gene3D" id="1.10.8.60">
    <property type="match status" value="1"/>
</dbReference>
<dbReference type="InterPro" id="IPR025662">
    <property type="entry name" value="Sigma_54_int_dom_ATP-bd_1"/>
</dbReference>
<dbReference type="Pfam" id="PF02954">
    <property type="entry name" value="HTH_8"/>
    <property type="match status" value="1"/>
</dbReference>
<dbReference type="Pfam" id="PF25601">
    <property type="entry name" value="AAA_lid_14"/>
    <property type="match status" value="1"/>
</dbReference>
<dbReference type="Gene3D" id="3.40.50.2300">
    <property type="match status" value="1"/>
</dbReference>
<evidence type="ECO:0000256" key="7">
    <source>
        <dbReference type="PROSITE-ProRule" id="PRU00169"/>
    </source>
</evidence>
<dbReference type="PROSITE" id="PS50110">
    <property type="entry name" value="RESPONSE_REGULATORY"/>
    <property type="match status" value="1"/>
</dbReference>
<dbReference type="PROSITE" id="PS00675">
    <property type="entry name" value="SIGMA54_INTERACT_1"/>
    <property type="match status" value="1"/>
</dbReference>
<dbReference type="CDD" id="cd00009">
    <property type="entry name" value="AAA"/>
    <property type="match status" value="1"/>
</dbReference>
<feature type="domain" description="Sigma-54 factor interaction" evidence="9">
    <location>
        <begin position="143"/>
        <end position="372"/>
    </location>
</feature>
<dbReference type="InterPro" id="IPR001789">
    <property type="entry name" value="Sig_transdc_resp-reg_receiver"/>
</dbReference>
<keyword evidence="1 7" id="KW-0597">Phosphoprotein</keyword>
<dbReference type="PRINTS" id="PR01590">
    <property type="entry name" value="HTHFIS"/>
</dbReference>
<dbReference type="SUPFAM" id="SSF52172">
    <property type="entry name" value="CheY-like"/>
    <property type="match status" value="1"/>
</dbReference>
<evidence type="ECO:0000313" key="12">
    <source>
        <dbReference type="Proteomes" id="UP000316238"/>
    </source>
</evidence>
<accession>A0A521G4H7</accession>
<organism evidence="11 12">
    <name type="scientific">Candidatus Electronema aureum</name>
    <dbReference type="NCBI Taxonomy" id="2005002"/>
    <lineage>
        <taxon>Bacteria</taxon>
        <taxon>Pseudomonadati</taxon>
        <taxon>Thermodesulfobacteriota</taxon>
        <taxon>Desulfobulbia</taxon>
        <taxon>Desulfobulbales</taxon>
        <taxon>Desulfobulbaceae</taxon>
        <taxon>Candidatus Electronema</taxon>
    </lineage>
</organism>
<dbReference type="GO" id="GO:0000160">
    <property type="term" value="P:phosphorelay signal transduction system"/>
    <property type="evidence" value="ECO:0007669"/>
    <property type="project" value="UniProtKB-KW"/>
</dbReference>
<evidence type="ECO:0000256" key="2">
    <source>
        <dbReference type="ARBA" id="ARBA00022741"/>
    </source>
</evidence>
<dbReference type="InterPro" id="IPR003593">
    <property type="entry name" value="AAA+_ATPase"/>
</dbReference>
<keyword evidence="12" id="KW-1185">Reference proteome</keyword>
<evidence type="ECO:0000256" key="1">
    <source>
        <dbReference type="ARBA" id="ARBA00022553"/>
    </source>
</evidence>